<feature type="transmembrane region" description="Helical" evidence="1">
    <location>
        <begin position="21"/>
        <end position="40"/>
    </location>
</feature>
<accession>A0A8J4M111</accession>
<dbReference type="GO" id="GO:0005886">
    <property type="term" value="C:plasma membrane"/>
    <property type="evidence" value="ECO:0007669"/>
    <property type="project" value="UniProtKB-SubCell"/>
</dbReference>
<keyword evidence="1" id="KW-0472">Membrane</keyword>
<dbReference type="EMBL" id="BOVK01000006">
    <property type="protein sequence ID" value="GIQ67625.1"/>
    <property type="molecule type" value="Genomic_DNA"/>
</dbReference>
<organism evidence="2 3">
    <name type="scientific">Xylanibacillus composti</name>
    <dbReference type="NCBI Taxonomy" id="1572762"/>
    <lineage>
        <taxon>Bacteria</taxon>
        <taxon>Bacillati</taxon>
        <taxon>Bacillota</taxon>
        <taxon>Bacilli</taxon>
        <taxon>Bacillales</taxon>
        <taxon>Paenibacillaceae</taxon>
        <taxon>Xylanibacillus</taxon>
    </lineage>
</organism>
<dbReference type="PANTHER" id="PTHR37305:SF2">
    <property type="entry name" value="BACITRACIN TRANSPORT PERMEASE PROTEIN BCRB"/>
    <property type="match status" value="1"/>
</dbReference>
<reference evidence="2" key="1">
    <citation type="submission" date="2021-04" db="EMBL/GenBank/DDBJ databases">
        <title>Draft genome sequence of Xylanibacillus composti strain K13.</title>
        <authorList>
            <person name="Uke A."/>
            <person name="Chhe C."/>
            <person name="Baramee S."/>
            <person name="Kosugi A."/>
        </authorList>
    </citation>
    <scope>NUCLEOTIDE SEQUENCE</scope>
    <source>
        <strain evidence="2">K13</strain>
    </source>
</reference>
<dbReference type="RefSeq" id="WP_213410249.1">
    <property type="nucleotide sequence ID" value="NZ_BOVK01000006.1"/>
</dbReference>
<keyword evidence="1" id="KW-0812">Transmembrane</keyword>
<feature type="transmembrane region" description="Helical" evidence="1">
    <location>
        <begin position="252"/>
        <end position="272"/>
    </location>
</feature>
<sequence length="329" mass="37056">MNSMLPLVRNEMLKIWKKKRFFVIIGIVAVLIPIFTYAQLRVSLDRQSQMGTDDWRVSLQQRINDYTNRMSSPRVIEEWRKWMSVEVQRLQYYLDHDVNPEEPSGVTFTREFVKNAVGLFVPLLVMVIASDLVSSEHAQGTIKLLLTRPVSRWKVLLSKYLALLLYVSLIVIILAALCYLISGAIFGYGGWQAPTLIGFQITGSDIDTANVNMIEQWRFVWMELGLVFFTGLAVGCIALMVSVLVKSTAAGMGIMLATLIAGTILSNMVSSWESAKYFFMVNLDLVSYLSGDLPPVEGMNLTFSMSVLTVWAVASIVVSFVSFTRRDVY</sequence>
<dbReference type="AlphaFoldDB" id="A0A8J4M111"/>
<keyword evidence="1" id="KW-1133">Transmembrane helix</keyword>
<feature type="transmembrane region" description="Helical" evidence="1">
    <location>
        <begin position="219"/>
        <end position="245"/>
    </location>
</feature>
<keyword evidence="3" id="KW-1185">Reference proteome</keyword>
<proteinExistence type="predicted"/>
<dbReference type="PANTHER" id="PTHR37305">
    <property type="entry name" value="INTEGRAL MEMBRANE PROTEIN-RELATED"/>
    <property type="match status" value="1"/>
</dbReference>
<evidence type="ECO:0000313" key="2">
    <source>
        <dbReference type="EMBL" id="GIQ67625.1"/>
    </source>
</evidence>
<comment type="caution">
    <text evidence="2">The sequence shown here is derived from an EMBL/GenBank/DDBJ whole genome shotgun (WGS) entry which is preliminary data.</text>
</comment>
<feature type="transmembrane region" description="Helical" evidence="1">
    <location>
        <begin position="112"/>
        <end position="133"/>
    </location>
</feature>
<gene>
    <name evidence="2" type="ORF">XYCOK13_04490</name>
</gene>
<feature type="transmembrane region" description="Helical" evidence="1">
    <location>
        <begin position="301"/>
        <end position="323"/>
    </location>
</feature>
<evidence type="ECO:0000256" key="1">
    <source>
        <dbReference type="SAM" id="Phobius"/>
    </source>
</evidence>
<feature type="transmembrane region" description="Helical" evidence="1">
    <location>
        <begin position="160"/>
        <end position="186"/>
    </location>
</feature>
<dbReference type="Proteomes" id="UP000677918">
    <property type="component" value="Unassembled WGS sequence"/>
</dbReference>
<dbReference type="GO" id="GO:0140359">
    <property type="term" value="F:ABC-type transporter activity"/>
    <property type="evidence" value="ECO:0007669"/>
    <property type="project" value="InterPro"/>
</dbReference>
<protein>
    <submittedName>
        <fullName evidence="2">ABC transporter permease</fullName>
    </submittedName>
</protein>
<dbReference type="Pfam" id="PF12679">
    <property type="entry name" value="ABC2_membrane_2"/>
    <property type="match status" value="1"/>
</dbReference>
<name>A0A8J4M111_9BACL</name>
<evidence type="ECO:0000313" key="3">
    <source>
        <dbReference type="Proteomes" id="UP000677918"/>
    </source>
</evidence>